<dbReference type="EMBL" id="JALKFT010000001">
    <property type="protein sequence ID" value="MCK9874270.1"/>
    <property type="molecule type" value="Genomic_DNA"/>
</dbReference>
<protein>
    <submittedName>
        <fullName evidence="2">Hemerythrin domain-containing protein</fullName>
    </submittedName>
</protein>
<accession>A0ABT0JSD7</accession>
<evidence type="ECO:0000313" key="3">
    <source>
        <dbReference type="Proteomes" id="UP001201873"/>
    </source>
</evidence>
<comment type="caution">
    <text evidence="2">The sequence shown here is derived from an EMBL/GenBank/DDBJ whole genome shotgun (WGS) entry which is preliminary data.</text>
</comment>
<proteinExistence type="predicted"/>
<evidence type="ECO:0000313" key="2">
    <source>
        <dbReference type="EMBL" id="MCK9874270.1"/>
    </source>
</evidence>
<name>A0ABT0JSD7_9ACTN</name>
<dbReference type="RefSeq" id="WP_248811488.1">
    <property type="nucleotide sequence ID" value="NZ_JALKFT010000001.1"/>
</dbReference>
<reference evidence="2 3" key="1">
    <citation type="submission" date="2022-04" db="EMBL/GenBank/DDBJ databases">
        <title>Genome diversity in the genus Frankia.</title>
        <authorList>
            <person name="Carlos-Shanley C."/>
            <person name="Hahn D."/>
        </authorList>
    </citation>
    <scope>NUCLEOTIDE SEQUENCE [LARGE SCALE GENOMIC DNA]</scope>
    <source>
        <strain evidence="2 3">Ag45/Mut15</strain>
    </source>
</reference>
<feature type="domain" description="Hemerythrin-like" evidence="1">
    <location>
        <begin position="13"/>
        <end position="130"/>
    </location>
</feature>
<gene>
    <name evidence="2" type="ORF">MXD59_00465</name>
</gene>
<dbReference type="Gene3D" id="1.20.120.520">
    <property type="entry name" value="nmb1532 protein domain like"/>
    <property type="match status" value="1"/>
</dbReference>
<sequence length="154" mass="16804">MSDYCWCLATPAIDDLIREHDELVELSALARAAYRCGDIEALVESCTAITSVLGPHTEVEERGLFPPMAVEFPEKIAILCGEHRRIEAVLAGATDGTAGTDPAWPARVIETLTLLRRHIVKEQEGLFPAALSVLSSDDWELLAGIRDRCGMLTS</sequence>
<dbReference type="Proteomes" id="UP001201873">
    <property type="component" value="Unassembled WGS sequence"/>
</dbReference>
<organism evidence="2 3">
    <name type="scientific">Frankia umida</name>
    <dbReference type="NCBI Taxonomy" id="573489"/>
    <lineage>
        <taxon>Bacteria</taxon>
        <taxon>Bacillati</taxon>
        <taxon>Actinomycetota</taxon>
        <taxon>Actinomycetes</taxon>
        <taxon>Frankiales</taxon>
        <taxon>Frankiaceae</taxon>
        <taxon>Frankia</taxon>
    </lineage>
</organism>
<dbReference type="Pfam" id="PF01814">
    <property type="entry name" value="Hemerythrin"/>
    <property type="match status" value="1"/>
</dbReference>
<keyword evidence="3" id="KW-1185">Reference proteome</keyword>
<dbReference type="InterPro" id="IPR012312">
    <property type="entry name" value="Hemerythrin-like"/>
</dbReference>
<evidence type="ECO:0000259" key="1">
    <source>
        <dbReference type="Pfam" id="PF01814"/>
    </source>
</evidence>